<sequence length="218" mass="25543">MALIKKILGLELLVRDRNQLNRKLHAWYYPIVSFLLWLLFVPLSVCNSLGLFNAVHFLVRLIYPTRKLNKEEVRKLERVYGVSPWYYKVRVLECSRLAIFGTKFIRSPHLGFVFCNTIHFSRNIYTALDNDQDMAWLVHEYIHIIQYNQFGIVYIPMALRAQKNGGYSYDELWLKSPLKSFNLEQQGDVARAYFQALDNGKDISVYQTIVPCLKSGKV</sequence>
<dbReference type="EMBL" id="QKSB01000008">
    <property type="protein sequence ID" value="PZE16443.1"/>
    <property type="molecule type" value="Genomic_DNA"/>
</dbReference>
<dbReference type="AlphaFoldDB" id="A0A2W1NBI5"/>
<dbReference type="RefSeq" id="WP_111063872.1">
    <property type="nucleotide sequence ID" value="NZ_JBHUCU010000005.1"/>
</dbReference>
<reference evidence="2 3" key="1">
    <citation type="submission" date="2018-06" db="EMBL/GenBank/DDBJ databases">
        <title>The draft genome sequence of Crocinitomix sp. SM1701.</title>
        <authorList>
            <person name="Zhang X."/>
        </authorList>
    </citation>
    <scope>NUCLEOTIDE SEQUENCE [LARGE SCALE GENOMIC DNA]</scope>
    <source>
        <strain evidence="2 3">SM1701</strain>
    </source>
</reference>
<gene>
    <name evidence="2" type="ORF">DNU06_12915</name>
</gene>
<comment type="caution">
    <text evidence="2">The sequence shown here is derived from an EMBL/GenBank/DDBJ whole genome shotgun (WGS) entry which is preliminary data.</text>
</comment>
<feature type="transmembrane region" description="Helical" evidence="1">
    <location>
        <begin position="27"/>
        <end position="59"/>
    </location>
</feature>
<keyword evidence="1" id="KW-0472">Membrane</keyword>
<accession>A0A2W1NBI5</accession>
<dbReference type="Proteomes" id="UP000249248">
    <property type="component" value="Unassembled WGS sequence"/>
</dbReference>
<protein>
    <recommendedName>
        <fullName evidence="4">DUF4157 domain-containing protein</fullName>
    </recommendedName>
</protein>
<keyword evidence="1" id="KW-1133">Transmembrane helix</keyword>
<name>A0A2W1NBI5_9FLAO</name>
<dbReference type="OrthoDB" id="4317910at2"/>
<evidence type="ECO:0000256" key="1">
    <source>
        <dbReference type="SAM" id="Phobius"/>
    </source>
</evidence>
<keyword evidence="1" id="KW-0812">Transmembrane</keyword>
<keyword evidence="3" id="KW-1185">Reference proteome</keyword>
<proteinExistence type="predicted"/>
<evidence type="ECO:0000313" key="2">
    <source>
        <dbReference type="EMBL" id="PZE16443.1"/>
    </source>
</evidence>
<organism evidence="2 3">
    <name type="scientific">Putridiphycobacter roseus</name>
    <dbReference type="NCBI Taxonomy" id="2219161"/>
    <lineage>
        <taxon>Bacteria</taxon>
        <taxon>Pseudomonadati</taxon>
        <taxon>Bacteroidota</taxon>
        <taxon>Flavobacteriia</taxon>
        <taxon>Flavobacteriales</taxon>
        <taxon>Crocinitomicaceae</taxon>
        <taxon>Putridiphycobacter</taxon>
    </lineage>
</organism>
<evidence type="ECO:0000313" key="3">
    <source>
        <dbReference type="Proteomes" id="UP000249248"/>
    </source>
</evidence>
<evidence type="ECO:0008006" key="4">
    <source>
        <dbReference type="Google" id="ProtNLM"/>
    </source>
</evidence>